<accession>X1TG45</accession>
<comment type="caution">
    <text evidence="1">The sequence shown here is derived from an EMBL/GenBank/DDBJ whole genome shotgun (WGS) entry which is preliminary data.</text>
</comment>
<gene>
    <name evidence="1" type="ORF">S12H4_53706</name>
</gene>
<name>X1TG45_9ZZZZ</name>
<reference evidence="1" key="1">
    <citation type="journal article" date="2014" name="Front. Microbiol.">
        <title>High frequency of phylogenetically diverse reductive dehalogenase-homologous genes in deep subseafloor sedimentary metagenomes.</title>
        <authorList>
            <person name="Kawai M."/>
            <person name="Futagami T."/>
            <person name="Toyoda A."/>
            <person name="Takaki Y."/>
            <person name="Nishi S."/>
            <person name="Hori S."/>
            <person name="Arai W."/>
            <person name="Tsubouchi T."/>
            <person name="Morono Y."/>
            <person name="Uchiyama I."/>
            <person name="Ito T."/>
            <person name="Fujiyama A."/>
            <person name="Inagaki F."/>
            <person name="Takami H."/>
        </authorList>
    </citation>
    <scope>NUCLEOTIDE SEQUENCE</scope>
    <source>
        <strain evidence="1">Expedition CK06-06</strain>
    </source>
</reference>
<sequence>MHILATDGCFSDDGFFYTPSINIDNASLEKLFIHKIFKMLLKKGLITEKIIELVLSWRHTGFGVYCG</sequence>
<protein>
    <submittedName>
        <fullName evidence="1">Uncharacterized protein</fullName>
    </submittedName>
</protein>
<dbReference type="AlphaFoldDB" id="X1TG45"/>
<organism evidence="1">
    <name type="scientific">marine sediment metagenome</name>
    <dbReference type="NCBI Taxonomy" id="412755"/>
    <lineage>
        <taxon>unclassified sequences</taxon>
        <taxon>metagenomes</taxon>
        <taxon>ecological metagenomes</taxon>
    </lineage>
</organism>
<proteinExistence type="predicted"/>
<feature type="non-terminal residue" evidence="1">
    <location>
        <position position="67"/>
    </location>
</feature>
<dbReference type="EMBL" id="BARW01034237">
    <property type="protein sequence ID" value="GAJ04293.1"/>
    <property type="molecule type" value="Genomic_DNA"/>
</dbReference>
<evidence type="ECO:0000313" key="1">
    <source>
        <dbReference type="EMBL" id="GAJ04293.1"/>
    </source>
</evidence>